<evidence type="ECO:0000313" key="3">
    <source>
        <dbReference type="Proteomes" id="UP000319818"/>
    </source>
</evidence>
<dbReference type="InterPro" id="IPR029068">
    <property type="entry name" value="Glyas_Bleomycin-R_OHBP_Dase"/>
</dbReference>
<keyword evidence="3" id="KW-1185">Reference proteome</keyword>
<comment type="caution">
    <text evidence="2">The sequence shown here is derived from an EMBL/GenBank/DDBJ whole genome shotgun (WGS) entry which is preliminary data.</text>
</comment>
<dbReference type="AlphaFoldDB" id="A0A543GE74"/>
<dbReference type="InterPro" id="IPR004360">
    <property type="entry name" value="Glyas_Fos-R_dOase_dom"/>
</dbReference>
<dbReference type="SUPFAM" id="SSF54593">
    <property type="entry name" value="Glyoxalase/Bleomycin resistance protein/Dihydroxybiphenyl dioxygenase"/>
    <property type="match status" value="1"/>
</dbReference>
<dbReference type="Gene3D" id="3.10.180.10">
    <property type="entry name" value="2,3-Dihydroxybiphenyl 1,2-Dioxygenase, domain 1"/>
    <property type="match status" value="1"/>
</dbReference>
<organism evidence="2 3">
    <name type="scientific">Pseudonocardia cypriaca</name>
    <dbReference type="NCBI Taxonomy" id="882449"/>
    <lineage>
        <taxon>Bacteria</taxon>
        <taxon>Bacillati</taxon>
        <taxon>Actinomycetota</taxon>
        <taxon>Actinomycetes</taxon>
        <taxon>Pseudonocardiales</taxon>
        <taxon>Pseudonocardiaceae</taxon>
        <taxon>Pseudonocardia</taxon>
    </lineage>
</organism>
<dbReference type="OrthoDB" id="9793039at2"/>
<evidence type="ECO:0000259" key="1">
    <source>
        <dbReference type="PROSITE" id="PS51819"/>
    </source>
</evidence>
<dbReference type="EMBL" id="VFPH01000001">
    <property type="protein sequence ID" value="TQM44383.1"/>
    <property type="molecule type" value="Genomic_DNA"/>
</dbReference>
<gene>
    <name evidence="2" type="ORF">FB388_1748</name>
</gene>
<evidence type="ECO:0000313" key="2">
    <source>
        <dbReference type="EMBL" id="TQM44383.1"/>
    </source>
</evidence>
<dbReference type="PANTHER" id="PTHR33993">
    <property type="entry name" value="GLYOXALASE-RELATED"/>
    <property type="match status" value="1"/>
</dbReference>
<sequence length="134" mass="13637">MTDNTITPAPNAPAPNTVAWFQIGTDEPAAAQEFYGGLFGWNVVPDPSSGPGYDLVSYAGGGQPAGGIAHTDGGAANHAVFFVLVEDVAAVCADAERLGGKVLEPPVTTPNGLAFAHLLDRSGNRFGVFTPPSA</sequence>
<reference evidence="2 3" key="1">
    <citation type="submission" date="2019-06" db="EMBL/GenBank/DDBJ databases">
        <title>Sequencing the genomes of 1000 actinobacteria strains.</title>
        <authorList>
            <person name="Klenk H.-P."/>
        </authorList>
    </citation>
    <scope>NUCLEOTIDE SEQUENCE [LARGE SCALE GENOMIC DNA]</scope>
    <source>
        <strain evidence="2 3">DSM 45511</strain>
    </source>
</reference>
<dbReference type="PROSITE" id="PS51819">
    <property type="entry name" value="VOC"/>
    <property type="match status" value="1"/>
</dbReference>
<dbReference type="InterPro" id="IPR037523">
    <property type="entry name" value="VOC_core"/>
</dbReference>
<dbReference type="InterPro" id="IPR052164">
    <property type="entry name" value="Anthracycline_SecMetBiosynth"/>
</dbReference>
<name>A0A543GE74_9PSEU</name>
<dbReference type="Pfam" id="PF00903">
    <property type="entry name" value="Glyoxalase"/>
    <property type="match status" value="1"/>
</dbReference>
<protein>
    <recommendedName>
        <fullName evidence="1">VOC domain-containing protein</fullName>
    </recommendedName>
</protein>
<feature type="domain" description="VOC" evidence="1">
    <location>
        <begin position="17"/>
        <end position="131"/>
    </location>
</feature>
<dbReference type="RefSeq" id="WP_142099196.1">
    <property type="nucleotide sequence ID" value="NZ_VFPH01000001.1"/>
</dbReference>
<dbReference type="CDD" id="cd07247">
    <property type="entry name" value="SgaA_N_like"/>
    <property type="match status" value="1"/>
</dbReference>
<dbReference type="Proteomes" id="UP000319818">
    <property type="component" value="Unassembled WGS sequence"/>
</dbReference>
<accession>A0A543GE74</accession>
<proteinExistence type="predicted"/>